<dbReference type="PROSITE" id="PS50075">
    <property type="entry name" value="CARRIER"/>
    <property type="match status" value="1"/>
</dbReference>
<keyword evidence="1" id="KW-0596">Phosphopantetheine</keyword>
<dbReference type="AlphaFoldDB" id="A0A165H0J8"/>
<evidence type="ECO:0000256" key="1">
    <source>
        <dbReference type="ARBA" id="ARBA00022450"/>
    </source>
</evidence>
<dbReference type="InterPro" id="IPR036291">
    <property type="entry name" value="NAD(P)-bd_dom_sf"/>
</dbReference>
<dbReference type="SUPFAM" id="SSF56801">
    <property type="entry name" value="Acetyl-CoA synthetase-like"/>
    <property type="match status" value="1"/>
</dbReference>
<dbReference type="GeneID" id="28894279"/>
<dbReference type="Gene3D" id="3.40.50.720">
    <property type="entry name" value="NAD(P)-binding Rossmann-like Domain"/>
    <property type="match status" value="1"/>
</dbReference>
<evidence type="ECO:0000313" key="6">
    <source>
        <dbReference type="Proteomes" id="UP000076632"/>
    </source>
</evidence>
<gene>
    <name evidence="5" type="ORF">L228DRAFT_137304</name>
</gene>
<dbReference type="PANTHER" id="PTHR43439:SF2">
    <property type="entry name" value="ENZYME, PUTATIVE (JCVI)-RELATED"/>
    <property type="match status" value="1"/>
</dbReference>
<dbReference type="InterPro" id="IPR000873">
    <property type="entry name" value="AMP-dep_synth/lig_dom"/>
</dbReference>
<evidence type="ECO:0000259" key="4">
    <source>
        <dbReference type="PROSITE" id="PS50075"/>
    </source>
</evidence>
<dbReference type="Gene3D" id="3.40.50.12780">
    <property type="entry name" value="N-terminal domain of ligase-like"/>
    <property type="match status" value="1"/>
</dbReference>
<name>A0A165H0J8_XYLHT</name>
<dbReference type="Pfam" id="PF07993">
    <property type="entry name" value="NAD_binding_4"/>
    <property type="match status" value="1"/>
</dbReference>
<dbReference type="InterPro" id="IPR009081">
    <property type="entry name" value="PP-bd_ACP"/>
</dbReference>
<accession>A0A165H0J8</accession>
<dbReference type="InterPro" id="IPR006162">
    <property type="entry name" value="Ppantetheine_attach_site"/>
</dbReference>
<dbReference type="Gene3D" id="1.10.1200.10">
    <property type="entry name" value="ACP-like"/>
    <property type="match status" value="1"/>
</dbReference>
<dbReference type="RefSeq" id="XP_018188391.1">
    <property type="nucleotide sequence ID" value="XM_018329142.1"/>
</dbReference>
<dbReference type="InterPro" id="IPR013120">
    <property type="entry name" value="FAR_NAD-bd"/>
</dbReference>
<dbReference type="SUPFAM" id="SSF47336">
    <property type="entry name" value="ACP-like"/>
    <property type="match status" value="1"/>
</dbReference>
<evidence type="ECO:0000256" key="3">
    <source>
        <dbReference type="SAM" id="MobiDB-lite"/>
    </source>
</evidence>
<evidence type="ECO:0000313" key="5">
    <source>
        <dbReference type="EMBL" id="KZF22836.1"/>
    </source>
</evidence>
<dbReference type="InParanoid" id="A0A165H0J8"/>
<sequence length="1082" mass="119812">MAHSNPGALSKGSKPEIMGSDLDYGRRLVPTIIDERARMGYAKPYASIPRSTDVSLGFRDVSYRELANAINRCAWWLEEKLGRSDGFETLAYIGPTDLRYIILTVATIKTGYKAFFTSPRNSIEGHEALFAENNVKSFLFPAAAPPVVKSILAKRPTPTLVVPELEEWLDGEDVPTYPYNKTYEEARYEPFIALHTSGSTGFPKTVVMTNGTIAVIDAYQKISSLGAPPTIFDQLKNTKIFVPFPPFHSAGICMILPMTVYLEMTIVMAPAAPLTAEVADAVHTFSGAEGSVLPSSVLADLVKVPEFLQNMNRLKYVSFGGGPLPKEVGEAVRTVTRPINMIGATETSPLATELVENDDWQYFRFSPYLGFEFRHFAGDLYEAVVVQDQKLDLFQGVFSTYPHLKEYPMKDLYSRHPTDPRLWLYRGRADDIIVFVNGEKLNPVTMEGVISSHPEVKGALVVGQGQFQSALLIEPRDDLETETQRRDFVERLWPTIERANRECVAHGRLAKELIIFTSAEKPMLRAGKGTIQRKLTVDLYKQEFDELYSAFETGSGERDLVLDTNDLASLQASLRQLITEISRLEIPSDDAEFFSLGVDSLHVIAISRQVNNALGRLDKSNAIAPKTIYANPTIKKLASALLSSANNVNRGATTKPEDRLEKMKSYLEQYGTDLPITARPFAQSQSSDKLTVVLTGSTGSLGSYLLDGLLADPQVTKVYCLNRRADAEERQKKIHKARGLCGWSDSDVEFLQCNFSKEYFGLSPNTYLELLQEATHILHNAWEVDFNLAIESFAGVHIRGVRQLIDFSSRSAKRASIFFVSSIGTAMNWGDKHSGEVPETILEDWDMPQAMGYAESKYVAERLLDEASRIADIPASICRVGQIAGPTTKQGMWNKQEWFPSIVASSKYLGKLPLSLGSLDKIDWIPVDILAKVLLQLLKGDRSHPNEVNGLNGTNGTNGANGHGHHTAQHSNGARVYHTVNPSKTSWTSLLPSVQKHLGSALDVVSLEQWLAALRDSSGGTPDINANPGVKLIDFYESLVPSAGRTEPSLATSKTTLHSNVLADLEPVNAQWMETWMRQWSF</sequence>
<dbReference type="OMA" id="VRICTET"/>
<feature type="compositionally biased region" description="Low complexity" evidence="3">
    <location>
        <begin position="949"/>
        <end position="960"/>
    </location>
</feature>
<dbReference type="InterPro" id="IPR042099">
    <property type="entry name" value="ANL_N_sf"/>
</dbReference>
<dbReference type="Pfam" id="PF00550">
    <property type="entry name" value="PP-binding"/>
    <property type="match status" value="1"/>
</dbReference>
<feature type="region of interest" description="Disordered" evidence="3">
    <location>
        <begin position="946"/>
        <end position="971"/>
    </location>
</feature>
<keyword evidence="2" id="KW-0597">Phosphoprotein</keyword>
<dbReference type="STRING" id="1328760.A0A165H0J8"/>
<dbReference type="PANTHER" id="PTHR43439">
    <property type="entry name" value="PHENYLACETATE-COENZYME A LIGASE"/>
    <property type="match status" value="1"/>
</dbReference>
<dbReference type="InterPro" id="IPR036736">
    <property type="entry name" value="ACP-like_sf"/>
</dbReference>
<organism evidence="5 6">
    <name type="scientific">Xylona heveae (strain CBS 132557 / TC161)</name>
    <dbReference type="NCBI Taxonomy" id="1328760"/>
    <lineage>
        <taxon>Eukaryota</taxon>
        <taxon>Fungi</taxon>
        <taxon>Dikarya</taxon>
        <taxon>Ascomycota</taxon>
        <taxon>Pezizomycotina</taxon>
        <taxon>Xylonomycetes</taxon>
        <taxon>Xylonales</taxon>
        <taxon>Xylonaceae</taxon>
        <taxon>Xylona</taxon>
    </lineage>
</organism>
<reference evidence="5 6" key="1">
    <citation type="journal article" date="2016" name="Fungal Biol.">
        <title>The genome of Xylona heveae provides a window into fungal endophytism.</title>
        <authorList>
            <person name="Gazis R."/>
            <person name="Kuo A."/>
            <person name="Riley R."/>
            <person name="LaButti K."/>
            <person name="Lipzen A."/>
            <person name="Lin J."/>
            <person name="Amirebrahimi M."/>
            <person name="Hesse C.N."/>
            <person name="Spatafora J.W."/>
            <person name="Henrissat B."/>
            <person name="Hainaut M."/>
            <person name="Grigoriev I.V."/>
            <person name="Hibbett D.S."/>
        </authorList>
    </citation>
    <scope>NUCLEOTIDE SEQUENCE [LARGE SCALE GENOMIC DNA]</scope>
    <source>
        <strain evidence="5 6">TC161</strain>
    </source>
</reference>
<proteinExistence type="predicted"/>
<dbReference type="EMBL" id="KV407458">
    <property type="protein sequence ID" value="KZF22836.1"/>
    <property type="molecule type" value="Genomic_DNA"/>
</dbReference>
<feature type="domain" description="Carrier" evidence="4">
    <location>
        <begin position="565"/>
        <end position="645"/>
    </location>
</feature>
<evidence type="ECO:0000256" key="2">
    <source>
        <dbReference type="ARBA" id="ARBA00022553"/>
    </source>
</evidence>
<dbReference type="SUPFAM" id="SSF51735">
    <property type="entry name" value="NAD(P)-binding Rossmann-fold domains"/>
    <property type="match status" value="1"/>
</dbReference>
<dbReference type="Pfam" id="PF00501">
    <property type="entry name" value="AMP-binding"/>
    <property type="match status" value="1"/>
</dbReference>
<dbReference type="OrthoDB" id="429813at2759"/>
<keyword evidence="6" id="KW-1185">Reference proteome</keyword>
<dbReference type="PROSITE" id="PS00012">
    <property type="entry name" value="PHOSPHOPANTETHEINE"/>
    <property type="match status" value="1"/>
</dbReference>
<dbReference type="InterPro" id="IPR051414">
    <property type="entry name" value="Adenylate-forming_Reductase"/>
</dbReference>
<dbReference type="Pfam" id="PF23562">
    <property type="entry name" value="AMP-binding_C_3"/>
    <property type="match status" value="1"/>
</dbReference>
<dbReference type="Proteomes" id="UP000076632">
    <property type="component" value="Unassembled WGS sequence"/>
</dbReference>
<protein>
    <submittedName>
        <fullName evidence="5">NRPS-like enzyme</fullName>
    </submittedName>
</protein>